<dbReference type="NCBIfam" id="TIGR00229">
    <property type="entry name" value="sensory_box"/>
    <property type="match status" value="2"/>
</dbReference>
<dbReference type="SUPFAM" id="SSF55785">
    <property type="entry name" value="PYP-like sensor domain (PAS domain)"/>
    <property type="match status" value="2"/>
</dbReference>
<dbReference type="Pfam" id="PF00015">
    <property type="entry name" value="MCPsignal"/>
    <property type="match status" value="1"/>
</dbReference>
<evidence type="ECO:0000256" key="3">
    <source>
        <dbReference type="PROSITE-ProRule" id="PRU00284"/>
    </source>
</evidence>
<dbReference type="Gene3D" id="3.30.450.20">
    <property type="entry name" value="PAS domain"/>
    <property type="match status" value="2"/>
</dbReference>
<dbReference type="SMART" id="SM00086">
    <property type="entry name" value="PAC"/>
    <property type="match status" value="2"/>
</dbReference>
<dbReference type="PROSITE" id="PS50885">
    <property type="entry name" value="HAMP"/>
    <property type="match status" value="1"/>
</dbReference>
<keyword evidence="9" id="KW-1185">Reference proteome</keyword>
<evidence type="ECO:0000259" key="4">
    <source>
        <dbReference type="PROSITE" id="PS50111"/>
    </source>
</evidence>
<dbReference type="CDD" id="cd00130">
    <property type="entry name" value="PAS"/>
    <property type="match status" value="2"/>
</dbReference>
<comment type="similarity">
    <text evidence="2">Belongs to the methyl-accepting chemotaxis (MCP) protein family.</text>
</comment>
<dbReference type="SMART" id="SM00283">
    <property type="entry name" value="MA"/>
    <property type="match status" value="1"/>
</dbReference>
<dbReference type="PROSITE" id="PS50112">
    <property type="entry name" value="PAS"/>
    <property type="match status" value="1"/>
</dbReference>
<protein>
    <submittedName>
        <fullName evidence="8">PAS domain-containing methyl-accepting chemotaxis protein</fullName>
    </submittedName>
</protein>
<dbReference type="EMBL" id="JAFMPY010000035">
    <property type="protein sequence ID" value="MBO0906254.1"/>
    <property type="molecule type" value="Genomic_DNA"/>
</dbReference>
<feature type="domain" description="PAS" evidence="5">
    <location>
        <begin position="16"/>
        <end position="48"/>
    </location>
</feature>
<feature type="domain" description="Methyl-accepting transducer" evidence="4">
    <location>
        <begin position="288"/>
        <end position="517"/>
    </location>
</feature>
<dbReference type="PROSITE" id="PS50111">
    <property type="entry name" value="CHEMOTAXIS_TRANSDUC_2"/>
    <property type="match status" value="1"/>
</dbReference>
<keyword evidence="1" id="KW-0145">Chemotaxis</keyword>
<organism evidence="8 9">
    <name type="scientific">Jiella sonneratiae</name>
    <dbReference type="NCBI Taxonomy" id="2816856"/>
    <lineage>
        <taxon>Bacteria</taxon>
        <taxon>Pseudomonadati</taxon>
        <taxon>Pseudomonadota</taxon>
        <taxon>Alphaproteobacteria</taxon>
        <taxon>Hyphomicrobiales</taxon>
        <taxon>Aurantimonadaceae</taxon>
        <taxon>Jiella</taxon>
    </lineage>
</organism>
<accession>A0ABS3J9B2</accession>
<sequence>MSAIGKSLAMIEFKPDGTILTANENFCAAMGYDLDEIVGRHHAMFVDPAFAASAEYAAFWEKLSRGEYDTGQYKRFGKGGREVWIEASYNPVFHGRKMTKVLKLATDITAVKLAAAENRGKIEALSRSQAVIEFKPDGTIVTANENFCATMGYRLEDIVGRHHSMFVEPGFAASEEYRGFWAKLARGEFVSDEFERVGKGGRKVYIQASYNPIFDMNGRVVKVVKFATDVTGRVVAVNTLADGLGRMADGDVGQRLTEPFIPSLDRLRLDFNTSVAVLGEALTSVSQTADSIRSATEEIRIASDDLARRTEQQAASVEETSAAIEELNGTVRASAVRAEEAGVKVSATKSEAEHSGAVVDRAVTAMTAIEGSSHQISKIIGVIDEIAFQTNLLALNAGVEAARAGEAGRGFAVVASEVRGLAQRSAEAAKEIKGLIHASSRQVEEGVMLVRETGKALREIVARVQTIDADVGAIVEAARQQATGLSEIARAVGSIDEGTQQNATMVEESTAACHNLVEQMRDLRSLLSRFSLGDATAGDAAGSGVRDLVAGVGARDVQASLGAAFRQRTGPRLTRVK</sequence>
<gene>
    <name evidence="8" type="ORF">J1C47_21600</name>
</gene>
<proteinExistence type="inferred from homology"/>
<comment type="caution">
    <text evidence="8">The sequence shown here is derived from an EMBL/GenBank/DDBJ whole genome shotgun (WGS) entry which is preliminary data.</text>
</comment>
<evidence type="ECO:0000259" key="5">
    <source>
        <dbReference type="PROSITE" id="PS50112"/>
    </source>
</evidence>
<keyword evidence="3" id="KW-0807">Transducer</keyword>
<feature type="domain" description="PAC" evidence="6">
    <location>
        <begin position="190"/>
        <end position="242"/>
    </location>
</feature>
<name>A0ABS3J9B2_9HYPH</name>
<reference evidence="8 9" key="1">
    <citation type="submission" date="2021-03" db="EMBL/GenBank/DDBJ databases">
        <title>Whole genome sequence of Jiella sp. MQZ13P-4.</title>
        <authorList>
            <person name="Tuo L."/>
        </authorList>
    </citation>
    <scope>NUCLEOTIDE SEQUENCE [LARGE SCALE GENOMIC DNA]</scope>
    <source>
        <strain evidence="8 9">MQZ13P-4</strain>
    </source>
</reference>
<dbReference type="Gene3D" id="1.10.287.950">
    <property type="entry name" value="Methyl-accepting chemotaxis protein"/>
    <property type="match status" value="1"/>
</dbReference>
<dbReference type="InterPro" id="IPR000700">
    <property type="entry name" value="PAS-assoc_C"/>
</dbReference>
<dbReference type="Pfam" id="PF08447">
    <property type="entry name" value="PAS_3"/>
    <property type="match status" value="1"/>
</dbReference>
<dbReference type="PRINTS" id="PR00260">
    <property type="entry name" value="CHEMTRNSDUCR"/>
</dbReference>
<evidence type="ECO:0000259" key="7">
    <source>
        <dbReference type="PROSITE" id="PS50885"/>
    </source>
</evidence>
<evidence type="ECO:0000313" key="8">
    <source>
        <dbReference type="EMBL" id="MBO0906254.1"/>
    </source>
</evidence>
<dbReference type="InterPro" id="IPR051310">
    <property type="entry name" value="MCP_chemotaxis"/>
</dbReference>
<dbReference type="PANTHER" id="PTHR43531">
    <property type="entry name" value="PROTEIN ICFG"/>
    <property type="match status" value="1"/>
</dbReference>
<dbReference type="CDD" id="cd11386">
    <property type="entry name" value="MCP_signal"/>
    <property type="match status" value="1"/>
</dbReference>
<evidence type="ECO:0000256" key="1">
    <source>
        <dbReference type="ARBA" id="ARBA00022500"/>
    </source>
</evidence>
<dbReference type="InterPro" id="IPR004089">
    <property type="entry name" value="MCPsignal_dom"/>
</dbReference>
<dbReference type="Proteomes" id="UP000664288">
    <property type="component" value="Unassembled WGS sequence"/>
</dbReference>
<dbReference type="PROSITE" id="PS50113">
    <property type="entry name" value="PAC"/>
    <property type="match status" value="1"/>
</dbReference>
<dbReference type="InterPro" id="IPR035965">
    <property type="entry name" value="PAS-like_dom_sf"/>
</dbReference>
<dbReference type="SUPFAM" id="SSF58104">
    <property type="entry name" value="Methyl-accepting chemotaxis protein (MCP) signaling domain"/>
    <property type="match status" value="1"/>
</dbReference>
<dbReference type="InterPro" id="IPR003660">
    <property type="entry name" value="HAMP_dom"/>
</dbReference>
<dbReference type="InterPro" id="IPR001610">
    <property type="entry name" value="PAC"/>
</dbReference>
<evidence type="ECO:0000256" key="2">
    <source>
        <dbReference type="ARBA" id="ARBA00029447"/>
    </source>
</evidence>
<dbReference type="InterPro" id="IPR013656">
    <property type="entry name" value="PAS_4"/>
</dbReference>
<evidence type="ECO:0000259" key="6">
    <source>
        <dbReference type="PROSITE" id="PS50113"/>
    </source>
</evidence>
<dbReference type="Pfam" id="PF08448">
    <property type="entry name" value="PAS_4"/>
    <property type="match status" value="1"/>
</dbReference>
<feature type="domain" description="HAMP" evidence="7">
    <location>
        <begin position="231"/>
        <end position="283"/>
    </location>
</feature>
<dbReference type="InterPro" id="IPR013655">
    <property type="entry name" value="PAS_fold_3"/>
</dbReference>
<evidence type="ECO:0000313" key="9">
    <source>
        <dbReference type="Proteomes" id="UP000664288"/>
    </source>
</evidence>
<dbReference type="InterPro" id="IPR004090">
    <property type="entry name" value="Chemotax_Me-accpt_rcpt"/>
</dbReference>
<dbReference type="PANTHER" id="PTHR43531:SF11">
    <property type="entry name" value="METHYL-ACCEPTING CHEMOTAXIS PROTEIN 3"/>
    <property type="match status" value="1"/>
</dbReference>
<dbReference type="InterPro" id="IPR000014">
    <property type="entry name" value="PAS"/>
</dbReference>